<dbReference type="Proteomes" id="UP000324924">
    <property type="component" value="Chromosome"/>
</dbReference>
<evidence type="ECO:0000313" key="5">
    <source>
        <dbReference type="Proteomes" id="UP000324924"/>
    </source>
</evidence>
<dbReference type="Gene3D" id="3.40.50.1820">
    <property type="entry name" value="alpha/beta hydrolase"/>
    <property type="match status" value="1"/>
</dbReference>
<organism evidence="4 5">
    <name type="scientific">Candidatus Nesciobacter abundans</name>
    <dbReference type="NCBI Taxonomy" id="2601668"/>
    <lineage>
        <taxon>Bacteria</taxon>
        <taxon>Pseudomonadati</taxon>
        <taxon>Pseudomonadota</taxon>
        <taxon>Alphaproteobacteria</taxon>
        <taxon>Holosporales</taxon>
        <taxon>Holosporaceae</taxon>
        <taxon>Candidatus Nesciobacter</taxon>
    </lineage>
</organism>
<comment type="similarity">
    <text evidence="1">Belongs to the AB hydrolase superfamily. AB hydrolase 2 family.</text>
</comment>
<keyword evidence="2" id="KW-0378">Hydrolase</keyword>
<proteinExistence type="inferred from homology"/>
<reference evidence="4 5" key="1">
    <citation type="submission" date="2019-08" db="EMBL/GenBank/DDBJ databases">
        <title>Highly reduced genomes of protist endosymbionts show evolutionary convergence.</title>
        <authorList>
            <person name="George E."/>
            <person name="Husnik F."/>
            <person name="Tashyreva D."/>
            <person name="Prokopchuk G."/>
            <person name="Horak A."/>
            <person name="Kwong W.K."/>
            <person name="Lukes J."/>
            <person name="Keeling P.J."/>
        </authorList>
    </citation>
    <scope>NUCLEOTIDE SEQUENCE [LARGE SCALE GENOMIC DNA]</scope>
    <source>
        <strain evidence="4">1604HC</strain>
    </source>
</reference>
<dbReference type="InterPro" id="IPR029058">
    <property type="entry name" value="AB_hydrolase_fold"/>
</dbReference>
<dbReference type="SUPFAM" id="SSF53474">
    <property type="entry name" value="alpha/beta-Hydrolases"/>
    <property type="match status" value="1"/>
</dbReference>
<dbReference type="GO" id="GO:0005737">
    <property type="term" value="C:cytoplasm"/>
    <property type="evidence" value="ECO:0007669"/>
    <property type="project" value="TreeGrafter"/>
</dbReference>
<feature type="domain" description="Phospholipase/carboxylesterase/thioesterase" evidence="3">
    <location>
        <begin position="16"/>
        <end position="207"/>
    </location>
</feature>
<dbReference type="Pfam" id="PF02230">
    <property type="entry name" value="Abhydrolase_2"/>
    <property type="match status" value="1"/>
</dbReference>
<sequence>MISYVEKDWIIDGNGDVVICLHGYGSSSPDLESLGTRIKSEIPNSCVLGINAPLQLEQGGYSWFKMGKNINNWISGMRNSFDYIKERINHHGILDRKIIFTGFSQGGIVSAYSAFLGKESFDNCQNIVGAISLSGGALLEKKPSLESKFCMIHGTEDSVIPLLWSAQTIFTLKSWNIDHDFHVIEGMNHEINSEACKKTVQTLKKWING</sequence>
<keyword evidence="5" id="KW-1185">Reference proteome</keyword>
<name>A0A5C0UHB3_9PROT</name>
<dbReference type="GO" id="GO:0008474">
    <property type="term" value="F:palmitoyl-(protein) hydrolase activity"/>
    <property type="evidence" value="ECO:0007669"/>
    <property type="project" value="TreeGrafter"/>
</dbReference>
<dbReference type="RefSeq" id="WP_148972220.1">
    <property type="nucleotide sequence ID" value="NZ_CP043314.1"/>
</dbReference>
<dbReference type="OrthoDB" id="9801763at2"/>
<accession>A0A5C0UHB3</accession>
<dbReference type="KEGG" id="nabu:FZC36_01440"/>
<dbReference type="InterPro" id="IPR003140">
    <property type="entry name" value="PLipase/COase/thioEstase"/>
</dbReference>
<evidence type="ECO:0000256" key="1">
    <source>
        <dbReference type="ARBA" id="ARBA00006499"/>
    </source>
</evidence>
<dbReference type="AlphaFoldDB" id="A0A5C0UHB3"/>
<dbReference type="PANTHER" id="PTHR10655:SF17">
    <property type="entry name" value="LYSOPHOSPHOLIPASE-LIKE PROTEIN 1"/>
    <property type="match status" value="1"/>
</dbReference>
<evidence type="ECO:0000313" key="4">
    <source>
        <dbReference type="EMBL" id="QEK39097.1"/>
    </source>
</evidence>
<gene>
    <name evidence="4" type="ORF">FZC36_01440</name>
</gene>
<evidence type="ECO:0000256" key="2">
    <source>
        <dbReference type="ARBA" id="ARBA00022801"/>
    </source>
</evidence>
<protein>
    <recommendedName>
        <fullName evidence="3">Phospholipase/carboxylesterase/thioesterase domain-containing protein</fullName>
    </recommendedName>
</protein>
<dbReference type="EMBL" id="CP043314">
    <property type="protein sequence ID" value="QEK39097.1"/>
    <property type="molecule type" value="Genomic_DNA"/>
</dbReference>
<dbReference type="GO" id="GO:0052689">
    <property type="term" value="F:carboxylic ester hydrolase activity"/>
    <property type="evidence" value="ECO:0007669"/>
    <property type="project" value="TreeGrafter"/>
</dbReference>
<dbReference type="PANTHER" id="PTHR10655">
    <property type="entry name" value="LYSOPHOSPHOLIPASE-RELATED"/>
    <property type="match status" value="1"/>
</dbReference>
<evidence type="ECO:0000259" key="3">
    <source>
        <dbReference type="Pfam" id="PF02230"/>
    </source>
</evidence>
<dbReference type="InterPro" id="IPR050565">
    <property type="entry name" value="LYPA1-2/EST-like"/>
</dbReference>